<evidence type="ECO:0000313" key="3">
    <source>
        <dbReference type="Proteomes" id="UP000441754"/>
    </source>
</evidence>
<name>A0A7K0ER00_9BACT</name>
<protein>
    <submittedName>
        <fullName evidence="2">Uncharacterized protein</fullName>
    </submittedName>
</protein>
<accession>A0A7K0ER00</accession>
<proteinExistence type="predicted"/>
<dbReference type="AlphaFoldDB" id="A0A7K0ER00"/>
<evidence type="ECO:0000313" key="2">
    <source>
        <dbReference type="EMBL" id="MRS64219.1"/>
    </source>
</evidence>
<dbReference type="RefSeq" id="WP_154177582.1">
    <property type="nucleotide sequence ID" value="NZ_WJXZ01000014.1"/>
</dbReference>
<keyword evidence="1" id="KW-0812">Transmembrane</keyword>
<gene>
    <name evidence="2" type="ORF">GJJ30_23175</name>
</gene>
<reference evidence="2 3" key="1">
    <citation type="journal article" date="2018" name="Antonie Van Leeuwenhoek">
        <title>Larkinella terrae sp. nov., isolated from soil on Jeju Island, South Korea.</title>
        <authorList>
            <person name="Ten L.N."/>
            <person name="Jeon J."/>
            <person name="Park S.J."/>
            <person name="Park S."/>
            <person name="Lee S.Y."/>
            <person name="Kim M.K."/>
            <person name="Jung H.Y."/>
        </authorList>
    </citation>
    <scope>NUCLEOTIDE SEQUENCE [LARGE SCALE GENOMIC DNA]</scope>
    <source>
        <strain evidence="2 3">KCTC 52001</strain>
    </source>
</reference>
<keyword evidence="3" id="KW-1185">Reference proteome</keyword>
<comment type="caution">
    <text evidence="2">The sequence shown here is derived from an EMBL/GenBank/DDBJ whole genome shotgun (WGS) entry which is preliminary data.</text>
</comment>
<organism evidence="2 3">
    <name type="scientific">Larkinella terrae</name>
    <dbReference type="NCBI Taxonomy" id="2025311"/>
    <lineage>
        <taxon>Bacteria</taxon>
        <taxon>Pseudomonadati</taxon>
        <taxon>Bacteroidota</taxon>
        <taxon>Cytophagia</taxon>
        <taxon>Cytophagales</taxon>
        <taxon>Spirosomataceae</taxon>
        <taxon>Larkinella</taxon>
    </lineage>
</organism>
<keyword evidence="1" id="KW-0472">Membrane</keyword>
<dbReference type="EMBL" id="WJXZ01000014">
    <property type="protein sequence ID" value="MRS64219.1"/>
    <property type="molecule type" value="Genomic_DNA"/>
</dbReference>
<dbReference type="Proteomes" id="UP000441754">
    <property type="component" value="Unassembled WGS sequence"/>
</dbReference>
<sequence>MITPFFYRELSLNSAISRKQAVEALAEVTDSSSFTLRLFETRTELFQGKISETGFEISRIIRYRNSFLPLVKGRFESNGMGGLDIRIVMTLPLFVQFFTWCLLLVAGGFLLYVAYQRIATGHVPPDLVKPTFLTVGIYVAFKLGFEYEVYEATRLLKNILKAEKTEIK</sequence>
<evidence type="ECO:0000256" key="1">
    <source>
        <dbReference type="SAM" id="Phobius"/>
    </source>
</evidence>
<feature type="transmembrane region" description="Helical" evidence="1">
    <location>
        <begin position="93"/>
        <end position="115"/>
    </location>
</feature>
<keyword evidence="1" id="KW-1133">Transmembrane helix</keyword>
<dbReference type="OrthoDB" id="6400838at2"/>